<organism evidence="7 8">
    <name type="scientific">Amblyomma americanum</name>
    <name type="common">Lone star tick</name>
    <dbReference type="NCBI Taxonomy" id="6943"/>
    <lineage>
        <taxon>Eukaryota</taxon>
        <taxon>Metazoa</taxon>
        <taxon>Ecdysozoa</taxon>
        <taxon>Arthropoda</taxon>
        <taxon>Chelicerata</taxon>
        <taxon>Arachnida</taxon>
        <taxon>Acari</taxon>
        <taxon>Parasitiformes</taxon>
        <taxon>Ixodida</taxon>
        <taxon>Ixodoidea</taxon>
        <taxon>Ixodidae</taxon>
        <taxon>Amblyomminae</taxon>
        <taxon>Amblyomma</taxon>
    </lineage>
</organism>
<accession>A0AAQ4DGU7</accession>
<dbReference type="GO" id="GO:0008270">
    <property type="term" value="F:zinc ion binding"/>
    <property type="evidence" value="ECO:0007669"/>
    <property type="project" value="UniProtKB-KW"/>
</dbReference>
<dbReference type="PANTHER" id="PTHR46600">
    <property type="entry name" value="THAP DOMAIN-CONTAINING"/>
    <property type="match status" value="1"/>
</dbReference>
<evidence type="ECO:0000256" key="5">
    <source>
        <dbReference type="PROSITE-ProRule" id="PRU00309"/>
    </source>
</evidence>
<feature type="domain" description="THAP-type" evidence="6">
    <location>
        <begin position="87"/>
        <end position="170"/>
    </location>
</feature>
<keyword evidence="2 5" id="KW-0863">Zinc-finger</keyword>
<dbReference type="SMART" id="SM00980">
    <property type="entry name" value="THAP"/>
    <property type="match status" value="1"/>
</dbReference>
<evidence type="ECO:0000256" key="4">
    <source>
        <dbReference type="ARBA" id="ARBA00023125"/>
    </source>
</evidence>
<evidence type="ECO:0000256" key="1">
    <source>
        <dbReference type="ARBA" id="ARBA00022723"/>
    </source>
</evidence>
<evidence type="ECO:0000313" key="7">
    <source>
        <dbReference type="EMBL" id="KAK8761687.1"/>
    </source>
</evidence>
<keyword evidence="4 5" id="KW-0238">DNA-binding</keyword>
<reference evidence="7 8" key="1">
    <citation type="journal article" date="2023" name="Arcadia Sci">
        <title>De novo assembly of a long-read Amblyomma americanum tick genome.</title>
        <authorList>
            <person name="Chou S."/>
            <person name="Poskanzer K.E."/>
            <person name="Rollins M."/>
            <person name="Thuy-Boun P.S."/>
        </authorList>
    </citation>
    <scope>NUCLEOTIDE SEQUENCE [LARGE SCALE GENOMIC DNA]</scope>
    <source>
        <strain evidence="7">F_SG_1</strain>
        <tissue evidence="7">Salivary glands</tissue>
    </source>
</reference>
<dbReference type="Proteomes" id="UP001321473">
    <property type="component" value="Unassembled WGS sequence"/>
</dbReference>
<evidence type="ECO:0000256" key="2">
    <source>
        <dbReference type="ARBA" id="ARBA00022771"/>
    </source>
</evidence>
<keyword evidence="3" id="KW-0862">Zinc</keyword>
<keyword evidence="8" id="KW-1185">Reference proteome</keyword>
<dbReference type="InterPro" id="IPR006612">
    <property type="entry name" value="THAP_Znf"/>
</dbReference>
<sequence length="339" mass="37224">MPQLVSQKPYLRSLLPPRLNDSSFAGTCGAVSWSKGTALSRQLGAAWPVPLPEKRVTARLCSFADFLKALSRPSYTMDVGHARKATNRRYCCVKDCHSREGNGDVKLFRFPARPYESTRRLKWIVAVRLVNGEDFSNWSPNDNTRICSKHFVNGEKSTIETHPGYLPTIFPSVHRKRSRDSAGQLSRFNRWMQRSAVRATACPQEREAVACATDDGHSPTFGPAEQDTSGGEPWNGLDFLCAAAEIHSAVASVETQTDHESAGSGSFSVFICCSQGCDVSTQIAHRETRDCGVQHKPAVTSTVSGPDHRTSYFAGYDSIEKSSGALEDLRSVNCVVFAL</sequence>
<protein>
    <recommendedName>
        <fullName evidence="6">THAP-type domain-containing protein</fullName>
    </recommendedName>
</protein>
<evidence type="ECO:0000313" key="8">
    <source>
        <dbReference type="Proteomes" id="UP001321473"/>
    </source>
</evidence>
<keyword evidence="1" id="KW-0479">Metal-binding</keyword>
<dbReference type="GO" id="GO:0043565">
    <property type="term" value="F:sequence-specific DNA binding"/>
    <property type="evidence" value="ECO:0007669"/>
    <property type="project" value="InterPro"/>
</dbReference>
<dbReference type="SUPFAM" id="SSF57716">
    <property type="entry name" value="Glucocorticoid receptor-like (DNA-binding domain)"/>
    <property type="match status" value="1"/>
</dbReference>
<dbReference type="PANTHER" id="PTHR46600:SF11">
    <property type="entry name" value="THAP DOMAIN-CONTAINING PROTEIN 10"/>
    <property type="match status" value="1"/>
</dbReference>
<proteinExistence type="predicted"/>
<comment type="caution">
    <text evidence="7">The sequence shown here is derived from an EMBL/GenBank/DDBJ whole genome shotgun (WGS) entry which is preliminary data.</text>
</comment>
<name>A0AAQ4DGU7_AMBAM</name>
<dbReference type="EMBL" id="JARKHS020030854">
    <property type="protein sequence ID" value="KAK8761687.1"/>
    <property type="molecule type" value="Genomic_DNA"/>
</dbReference>
<evidence type="ECO:0000256" key="3">
    <source>
        <dbReference type="ARBA" id="ARBA00022833"/>
    </source>
</evidence>
<evidence type="ECO:0000259" key="6">
    <source>
        <dbReference type="PROSITE" id="PS50950"/>
    </source>
</evidence>
<gene>
    <name evidence="7" type="ORF">V5799_027046</name>
</gene>
<dbReference type="InterPro" id="IPR026516">
    <property type="entry name" value="THAP1/10"/>
</dbReference>
<dbReference type="Pfam" id="PF05485">
    <property type="entry name" value="THAP"/>
    <property type="match status" value="1"/>
</dbReference>
<dbReference type="AlphaFoldDB" id="A0AAQ4DGU7"/>
<dbReference type="PROSITE" id="PS50950">
    <property type="entry name" value="ZF_THAP"/>
    <property type="match status" value="1"/>
</dbReference>